<feature type="region of interest" description="Disordered" evidence="1">
    <location>
        <begin position="1"/>
        <end position="21"/>
    </location>
</feature>
<evidence type="ECO:0000313" key="2">
    <source>
        <dbReference type="EMBL" id="CEG47272.1"/>
    </source>
</evidence>
<feature type="compositionally biased region" description="Low complexity" evidence="1">
    <location>
        <begin position="99"/>
        <end position="125"/>
    </location>
</feature>
<proteinExistence type="predicted"/>
<dbReference type="AlphaFoldDB" id="A0A0P1B0T6"/>
<feature type="region of interest" description="Disordered" evidence="1">
    <location>
        <begin position="99"/>
        <end position="133"/>
    </location>
</feature>
<feature type="region of interest" description="Disordered" evidence="1">
    <location>
        <begin position="33"/>
        <end position="55"/>
    </location>
</feature>
<name>A0A0P1B0T6_PLAHL</name>
<accession>A0A0P1B0T6</accession>
<reference evidence="3" key="1">
    <citation type="submission" date="2014-09" db="EMBL/GenBank/DDBJ databases">
        <authorList>
            <person name="Sharma Rahul"/>
            <person name="Thines Marco"/>
        </authorList>
    </citation>
    <scope>NUCLEOTIDE SEQUENCE [LARGE SCALE GENOMIC DNA]</scope>
</reference>
<protein>
    <submittedName>
        <fullName evidence="2">Uncharacterized protein</fullName>
    </submittedName>
</protein>
<sequence>MVSTSISKRSTDVGLNDMTTKSPTTCRYKTGKCQNTRSRKRNGQPHQLCLYHRDKANMTQRKFDRQKRHAARSQKSCGLHDVENSSFVSMLENSAHKLPSVSTDSTASSRNSASSLSDLSDTSEAVHMYSPDSPDCELNESVWAEIPEAASSYFIEYADVSMDWHQSYLSTDEIDFLCSAILE</sequence>
<dbReference type="OrthoDB" id="61150at2759"/>
<dbReference type="Proteomes" id="UP000054928">
    <property type="component" value="Unassembled WGS sequence"/>
</dbReference>
<dbReference type="EMBL" id="CCYD01002371">
    <property type="protein sequence ID" value="CEG47272.1"/>
    <property type="molecule type" value="Genomic_DNA"/>
</dbReference>
<evidence type="ECO:0000256" key="1">
    <source>
        <dbReference type="SAM" id="MobiDB-lite"/>
    </source>
</evidence>
<evidence type="ECO:0000313" key="3">
    <source>
        <dbReference type="Proteomes" id="UP000054928"/>
    </source>
</evidence>
<dbReference type="GeneID" id="36398973"/>
<dbReference type="RefSeq" id="XP_024583641.1">
    <property type="nucleotide sequence ID" value="XM_024718220.1"/>
</dbReference>
<keyword evidence="3" id="KW-1185">Reference proteome</keyword>
<organism evidence="2 3">
    <name type="scientific">Plasmopara halstedii</name>
    <name type="common">Downy mildew of sunflower</name>
    <dbReference type="NCBI Taxonomy" id="4781"/>
    <lineage>
        <taxon>Eukaryota</taxon>
        <taxon>Sar</taxon>
        <taxon>Stramenopiles</taxon>
        <taxon>Oomycota</taxon>
        <taxon>Peronosporomycetes</taxon>
        <taxon>Peronosporales</taxon>
        <taxon>Peronosporaceae</taxon>
        <taxon>Plasmopara</taxon>
    </lineage>
</organism>